<evidence type="ECO:0000259" key="1">
    <source>
        <dbReference type="Pfam" id="PF09345"/>
    </source>
</evidence>
<dbReference type="Pfam" id="PF09345">
    <property type="entry name" value="SiaC"/>
    <property type="match status" value="1"/>
</dbReference>
<name>Q30WV7_OLEA2</name>
<dbReference type="InterPro" id="IPR018530">
    <property type="entry name" value="SiaC"/>
</dbReference>
<dbReference type="AlphaFoldDB" id="Q30WV7"/>
<sequence>MNILTIAPTKSSPGILFDPHGAVLRISGESYPENCGLFYQPVFAWLHNFLQAPATRQVTLDMELVYFNSSSSKTFMDLFDLLDEAAGAGKQITVNWRYHKENETALECGEEFREDVRHMRFNLVELD</sequence>
<gene>
    <name evidence="2" type="ordered locus">Dde_3045</name>
</gene>
<feature type="domain" description="SiaC family regulatory phosphoprotein" evidence="1">
    <location>
        <begin position="6"/>
        <end position="125"/>
    </location>
</feature>
<dbReference type="EMBL" id="CP000112">
    <property type="protein sequence ID" value="ABB39839.1"/>
    <property type="molecule type" value="Genomic_DNA"/>
</dbReference>
<dbReference type="RefSeq" id="WP_011368810.1">
    <property type="nucleotide sequence ID" value="NC_007519.1"/>
</dbReference>
<dbReference type="KEGG" id="dde:Dde_3045"/>
<protein>
    <recommendedName>
        <fullName evidence="1">SiaC family regulatory phosphoprotein domain-containing protein</fullName>
    </recommendedName>
</protein>
<evidence type="ECO:0000313" key="3">
    <source>
        <dbReference type="Proteomes" id="UP000002710"/>
    </source>
</evidence>
<organism evidence="2 3">
    <name type="scientific">Oleidesulfovibrio alaskensis (strain ATCC BAA-1058 / DSM 17464 / G20)</name>
    <name type="common">Desulfovibrio alaskensis</name>
    <dbReference type="NCBI Taxonomy" id="207559"/>
    <lineage>
        <taxon>Bacteria</taxon>
        <taxon>Pseudomonadati</taxon>
        <taxon>Thermodesulfobacteriota</taxon>
        <taxon>Desulfovibrionia</taxon>
        <taxon>Desulfovibrionales</taxon>
        <taxon>Desulfovibrionaceae</taxon>
        <taxon>Oleidesulfovibrio</taxon>
    </lineage>
</organism>
<keyword evidence="3" id="KW-1185">Reference proteome</keyword>
<reference evidence="2 3" key="1">
    <citation type="journal article" date="2011" name="J. Bacteriol.">
        <title>Complete genome sequence and updated annotation of Desulfovibrio alaskensis G20.</title>
        <authorList>
            <person name="Hauser L.J."/>
            <person name="Land M.L."/>
            <person name="Brown S.D."/>
            <person name="Larimer F."/>
            <person name="Keller K.L."/>
            <person name="Rapp-Giles B.J."/>
            <person name="Price M.N."/>
            <person name="Lin M."/>
            <person name="Bruce D.C."/>
            <person name="Detter J.C."/>
            <person name="Tapia R."/>
            <person name="Han C.S."/>
            <person name="Goodwin L.A."/>
            <person name="Cheng J.F."/>
            <person name="Pitluck S."/>
            <person name="Copeland A."/>
            <person name="Lucas S."/>
            <person name="Nolan M."/>
            <person name="Lapidus A.L."/>
            <person name="Palumbo A.V."/>
            <person name="Wall J.D."/>
        </authorList>
    </citation>
    <scope>NUCLEOTIDE SEQUENCE [LARGE SCALE GENOMIC DNA]</scope>
    <source>
        <strain evidence="3">ATCC BAA 1058 / DSM 17464 / G20</strain>
    </source>
</reference>
<proteinExistence type="predicted"/>
<dbReference type="HOGENOM" id="CLU_129198_0_0_7"/>
<dbReference type="Proteomes" id="UP000002710">
    <property type="component" value="Chromosome"/>
</dbReference>
<dbReference type="STRING" id="207559.Dde_3045"/>
<evidence type="ECO:0000313" key="2">
    <source>
        <dbReference type="EMBL" id="ABB39839.1"/>
    </source>
</evidence>
<dbReference type="eggNOG" id="ENOG50312WH">
    <property type="taxonomic scope" value="Bacteria"/>
</dbReference>
<accession>Q30WV7</accession>